<accession>A0A434AF42</accession>
<name>A0A434AF42_9BACT</name>
<gene>
    <name evidence="1" type="ORF">DLK05_15525</name>
</gene>
<protein>
    <submittedName>
        <fullName evidence="1">Carboxypeptidase-like regulatory domain-containing protein</fullName>
    </submittedName>
</protein>
<keyword evidence="2" id="KW-1185">Reference proteome</keyword>
<dbReference type="GO" id="GO:0004180">
    <property type="term" value="F:carboxypeptidase activity"/>
    <property type="evidence" value="ECO:0007669"/>
    <property type="project" value="UniProtKB-KW"/>
</dbReference>
<dbReference type="OrthoDB" id="1489599at2"/>
<evidence type="ECO:0000313" key="2">
    <source>
        <dbReference type="Proteomes" id="UP000282985"/>
    </source>
</evidence>
<dbReference type="InterPro" id="IPR008969">
    <property type="entry name" value="CarboxyPept-like_regulatory"/>
</dbReference>
<keyword evidence="1" id="KW-0645">Protease</keyword>
<dbReference type="Proteomes" id="UP000282985">
    <property type="component" value="Unassembled WGS sequence"/>
</dbReference>
<proteinExistence type="predicted"/>
<dbReference type="AlphaFoldDB" id="A0A434AF42"/>
<evidence type="ECO:0000313" key="1">
    <source>
        <dbReference type="EMBL" id="RUT73031.1"/>
    </source>
</evidence>
<reference evidence="1 2" key="1">
    <citation type="submission" date="2018-11" db="EMBL/GenBank/DDBJ databases">
        <title>Parancylomarina longa gen. nov., sp. nov., isolated from sediments of southern Okinawa.</title>
        <authorList>
            <person name="Fu T."/>
        </authorList>
    </citation>
    <scope>NUCLEOTIDE SEQUENCE [LARGE SCALE GENOMIC DNA]</scope>
    <source>
        <strain evidence="1 2">T3-2 S1-C</strain>
    </source>
</reference>
<organism evidence="1 2">
    <name type="scientific">Ancylomarina longa</name>
    <dbReference type="NCBI Taxonomy" id="2487017"/>
    <lineage>
        <taxon>Bacteria</taxon>
        <taxon>Pseudomonadati</taxon>
        <taxon>Bacteroidota</taxon>
        <taxon>Bacteroidia</taxon>
        <taxon>Marinilabiliales</taxon>
        <taxon>Marinifilaceae</taxon>
        <taxon>Ancylomarina</taxon>
    </lineage>
</organism>
<keyword evidence="1" id="KW-0378">Hydrolase</keyword>
<comment type="caution">
    <text evidence="1">The sequence shown here is derived from an EMBL/GenBank/DDBJ whole genome shotgun (WGS) entry which is preliminary data.</text>
</comment>
<dbReference type="Pfam" id="PF13715">
    <property type="entry name" value="CarbopepD_reg_2"/>
    <property type="match status" value="1"/>
</dbReference>
<dbReference type="EMBL" id="RJJX01000031">
    <property type="protein sequence ID" value="RUT73031.1"/>
    <property type="molecule type" value="Genomic_DNA"/>
</dbReference>
<keyword evidence="1" id="KW-0121">Carboxypeptidase</keyword>
<sequence>MHPIIHSTYSSVIRYLIILLLSTISNGLFSQENILNNQISIHLSNLTIESALDSIALKENIHFTYQSEIFYDKKKMSIIAENEKLLVILRRLIPDTTLDFQALNRHVIIVPAIYKKTSKNENIIPYLSYRKVNGNISDYHGNNGLSYASVGIKGKHVGTISNQDGDFSITLSSNNIKDTLVVSFIGYKNYKIPVSEISNKPLTIKLKEDMVSLQEVIIRSNDPLLLLKAAIRKFPINYPQKPTNITSFYRESVLKNNKYMIYLESVLDIYKNAYKGNTNLDRVKIFKSRKIYDISRLDTISFRLKGGIQGCLMLDIVKYRPEFMKEEFMHLYQYHLDDITTYNNKSVYIIGFQPKPEVVIPLMKGRIFLETNSLAIVQAEFGYEQNKLNAIKNRFIAKGNAKTKVKPLLVNYVVNYRKIDGKYYLNHTLGNLKFKVKNKKRLFSKSFSTSFEMATTDIDTLNVRKFKFRETITPSTILSTEDLIYDATFWGDQNFIKPEDNIQQAIKRISNSMQQVALGKMEDE</sequence>
<dbReference type="SUPFAM" id="SSF49464">
    <property type="entry name" value="Carboxypeptidase regulatory domain-like"/>
    <property type="match status" value="1"/>
</dbReference>